<evidence type="ECO:0000313" key="2">
    <source>
        <dbReference type="Proteomes" id="UP000053958"/>
    </source>
</evidence>
<evidence type="ECO:0000313" key="1">
    <source>
        <dbReference type="EMBL" id="KKA16793.1"/>
    </source>
</evidence>
<name>A0A0F4YGP6_RASE3</name>
<organism evidence="1 2">
    <name type="scientific">Rasamsonia emersonii (strain ATCC 16479 / CBS 393.64 / IMI 116815)</name>
    <dbReference type="NCBI Taxonomy" id="1408163"/>
    <lineage>
        <taxon>Eukaryota</taxon>
        <taxon>Fungi</taxon>
        <taxon>Dikarya</taxon>
        <taxon>Ascomycota</taxon>
        <taxon>Pezizomycotina</taxon>
        <taxon>Eurotiomycetes</taxon>
        <taxon>Eurotiomycetidae</taxon>
        <taxon>Eurotiales</taxon>
        <taxon>Trichocomaceae</taxon>
        <taxon>Rasamsonia</taxon>
    </lineage>
</organism>
<dbReference type="EMBL" id="LASV01000734">
    <property type="protein sequence ID" value="KKA16793.1"/>
    <property type="molecule type" value="Genomic_DNA"/>
</dbReference>
<reference evidence="1 2" key="1">
    <citation type="submission" date="2015-04" db="EMBL/GenBank/DDBJ databases">
        <authorList>
            <person name="Heijne W.H."/>
            <person name="Fedorova N.D."/>
            <person name="Nierman W.C."/>
            <person name="Vollebregt A.W."/>
            <person name="Zhao Z."/>
            <person name="Wu L."/>
            <person name="Kumar M."/>
            <person name="Stam H."/>
            <person name="van den Berg M.A."/>
            <person name="Pel H.J."/>
        </authorList>
    </citation>
    <scope>NUCLEOTIDE SEQUENCE [LARGE SCALE GENOMIC DNA]</scope>
    <source>
        <strain evidence="1 2">CBS 393.64</strain>
    </source>
</reference>
<dbReference type="AlphaFoldDB" id="A0A0F4YGP6"/>
<accession>A0A0F4YGP6</accession>
<dbReference type="GeneID" id="25321545"/>
<protein>
    <submittedName>
        <fullName evidence="1">Uncharacterized protein</fullName>
    </submittedName>
</protein>
<keyword evidence="2" id="KW-1185">Reference proteome</keyword>
<dbReference type="Proteomes" id="UP000053958">
    <property type="component" value="Unassembled WGS sequence"/>
</dbReference>
<sequence>MIDHMRISNVRSLSLLIQDFSRRAILHRDRNSKVGRSGRDVGIAVFLGEAAEVVHGPPVPDLEVPDRVRARDQVRADRLVGAGLVVARDIGALAGGVEARRVGPGAARNHEAVCAAAGRAADFEVRHLPGSFACCPVEVVDATSICERSDGGGEAGEEKIQAHVFYSTGLLRQQQLASLQEGWLSEERETASPSTRVVADS</sequence>
<proteinExistence type="predicted"/>
<dbReference type="RefSeq" id="XP_013323405.1">
    <property type="nucleotide sequence ID" value="XM_013467951.1"/>
</dbReference>
<comment type="caution">
    <text evidence="1">The sequence shown here is derived from an EMBL/GenBank/DDBJ whole genome shotgun (WGS) entry which is preliminary data.</text>
</comment>
<gene>
    <name evidence="1" type="ORF">T310_9613</name>
</gene>